<evidence type="ECO:0000313" key="8">
    <source>
        <dbReference type="RefSeq" id="XP_025420138.1"/>
    </source>
</evidence>
<evidence type="ECO:0000256" key="1">
    <source>
        <dbReference type="ARBA" id="ARBA00004613"/>
    </source>
</evidence>
<dbReference type="PRINTS" id="PR00821">
    <property type="entry name" value="TAGLIPASE"/>
</dbReference>
<dbReference type="GeneID" id="112690350"/>
<gene>
    <name evidence="8" type="primary">LOC112690350</name>
</gene>
<dbReference type="CDD" id="cd00707">
    <property type="entry name" value="Pancreat_lipase_like"/>
    <property type="match status" value="1"/>
</dbReference>
<dbReference type="GO" id="GO:0017171">
    <property type="term" value="F:serine hydrolase activity"/>
    <property type="evidence" value="ECO:0007669"/>
    <property type="project" value="TreeGrafter"/>
</dbReference>
<dbReference type="RefSeq" id="XP_025420138.1">
    <property type="nucleotide sequence ID" value="XM_025564353.1"/>
</dbReference>
<accession>A0A8B8GB52</accession>
<feature type="domain" description="Lipase" evidence="6">
    <location>
        <begin position="48"/>
        <end position="318"/>
    </location>
</feature>
<evidence type="ECO:0000259" key="6">
    <source>
        <dbReference type="Pfam" id="PF00151"/>
    </source>
</evidence>
<keyword evidence="3" id="KW-0964">Secreted</keyword>
<dbReference type="GO" id="GO:0005615">
    <property type="term" value="C:extracellular space"/>
    <property type="evidence" value="ECO:0007669"/>
    <property type="project" value="TreeGrafter"/>
</dbReference>
<comment type="subcellular location">
    <subcellularLocation>
        <location evidence="1">Secreted</location>
    </subcellularLocation>
</comment>
<dbReference type="PANTHER" id="PTHR11610">
    <property type="entry name" value="LIPASE"/>
    <property type="match status" value="1"/>
</dbReference>
<dbReference type="InterPro" id="IPR013818">
    <property type="entry name" value="Lipase"/>
</dbReference>
<reference evidence="8" key="1">
    <citation type="submission" date="2025-08" db="UniProtKB">
        <authorList>
            <consortium name="RefSeq"/>
        </authorList>
    </citation>
    <scope>IDENTIFICATION</scope>
    <source>
        <tissue evidence="8">Whole body</tissue>
    </source>
</reference>
<evidence type="ECO:0000256" key="3">
    <source>
        <dbReference type="ARBA" id="ARBA00022525"/>
    </source>
</evidence>
<organism evidence="7 8">
    <name type="scientific">Sipha flava</name>
    <name type="common">yellow sugarcane aphid</name>
    <dbReference type="NCBI Taxonomy" id="143950"/>
    <lineage>
        <taxon>Eukaryota</taxon>
        <taxon>Metazoa</taxon>
        <taxon>Ecdysozoa</taxon>
        <taxon>Arthropoda</taxon>
        <taxon>Hexapoda</taxon>
        <taxon>Insecta</taxon>
        <taxon>Pterygota</taxon>
        <taxon>Neoptera</taxon>
        <taxon>Paraneoptera</taxon>
        <taxon>Hemiptera</taxon>
        <taxon>Sternorrhyncha</taxon>
        <taxon>Aphidomorpha</taxon>
        <taxon>Aphidoidea</taxon>
        <taxon>Aphididae</taxon>
        <taxon>Sipha</taxon>
    </lineage>
</organism>
<dbReference type="Pfam" id="PF00151">
    <property type="entry name" value="Lipase"/>
    <property type="match status" value="1"/>
</dbReference>
<protein>
    <submittedName>
        <fullName evidence="8">Pancreatic lipase-related protein 3-like isoform X1</fullName>
    </submittedName>
</protein>
<dbReference type="PANTHER" id="PTHR11610:SF151">
    <property type="entry name" value="PHOSPHOLIPASE A1 MEMBER A-LIKE PROTEIN"/>
    <property type="match status" value="1"/>
</dbReference>
<feature type="signal peptide" evidence="5">
    <location>
        <begin position="1"/>
        <end position="24"/>
    </location>
</feature>
<dbReference type="AlphaFoldDB" id="A0A8B8GB52"/>
<dbReference type="GO" id="GO:0016298">
    <property type="term" value="F:lipase activity"/>
    <property type="evidence" value="ECO:0007669"/>
    <property type="project" value="InterPro"/>
</dbReference>
<name>A0A8B8GB52_9HEMI</name>
<sequence>MVYKIHSVTITALVLWLHFSNVRCVFKNHQTISRCTFIVHPICPDPLINFYLYTRENEHHPQRVALENITKSYYVKSLPNKFIVHGFNSNMTLGSLQRIKDEYLTQMDVNVWMLDYSGVSAGPVKCYLAAVFNLPSVGKCTALFVRKIMELSEVKEHKDIMHVIGFSLGGQLAGHVAEHLKPVKLPRITGLDPALPLFYSTHLNRRLSRNDAEFVDVIHTNVLVQGQLSPCGDVDFYVNGGLSQPGCNHSTEPFVCDHHMAPAYFAESINSITGFWSWPCPSVFNYLSGQCPPQGDHELMGENVNESARGQYVLHTNNVPPYAQGDWK</sequence>
<dbReference type="InterPro" id="IPR033906">
    <property type="entry name" value="Lipase_N"/>
</dbReference>
<dbReference type="SUPFAM" id="SSF53474">
    <property type="entry name" value="alpha/beta-Hydrolases"/>
    <property type="match status" value="1"/>
</dbReference>
<dbReference type="Proteomes" id="UP000694846">
    <property type="component" value="Unplaced"/>
</dbReference>
<dbReference type="GO" id="GO:0016042">
    <property type="term" value="P:lipid catabolic process"/>
    <property type="evidence" value="ECO:0007669"/>
    <property type="project" value="TreeGrafter"/>
</dbReference>
<evidence type="ECO:0000313" key="7">
    <source>
        <dbReference type="Proteomes" id="UP000694846"/>
    </source>
</evidence>
<dbReference type="Gene3D" id="3.40.50.1820">
    <property type="entry name" value="alpha/beta hydrolase"/>
    <property type="match status" value="1"/>
</dbReference>
<dbReference type="InterPro" id="IPR000734">
    <property type="entry name" value="TAG_lipase"/>
</dbReference>
<keyword evidence="5" id="KW-0732">Signal</keyword>
<evidence type="ECO:0000256" key="4">
    <source>
        <dbReference type="RuleBase" id="RU004262"/>
    </source>
</evidence>
<keyword evidence="7" id="KW-1185">Reference proteome</keyword>
<dbReference type="OrthoDB" id="199913at2759"/>
<dbReference type="FunFam" id="3.40.50.1820:FF:000076">
    <property type="entry name" value="phospholipase A1"/>
    <property type="match status" value="1"/>
</dbReference>
<comment type="similarity">
    <text evidence="2 4">Belongs to the AB hydrolase superfamily. Lipase family.</text>
</comment>
<dbReference type="InterPro" id="IPR029058">
    <property type="entry name" value="AB_hydrolase_fold"/>
</dbReference>
<evidence type="ECO:0000256" key="2">
    <source>
        <dbReference type="ARBA" id="ARBA00010701"/>
    </source>
</evidence>
<evidence type="ECO:0000256" key="5">
    <source>
        <dbReference type="SAM" id="SignalP"/>
    </source>
</evidence>
<proteinExistence type="inferred from homology"/>
<feature type="chain" id="PRO_5034463935" evidence="5">
    <location>
        <begin position="25"/>
        <end position="328"/>
    </location>
</feature>